<dbReference type="Gene3D" id="1.10.10.60">
    <property type="entry name" value="Homeodomain-like"/>
    <property type="match status" value="1"/>
</dbReference>
<dbReference type="PANTHER" id="PTHR32248:SF4">
    <property type="entry name" value="RNA POLYMERASE SIGMA-54 FACTOR"/>
    <property type="match status" value="1"/>
</dbReference>
<accession>A0ABU3TPM8</accession>
<dbReference type="NCBIfam" id="TIGR02395">
    <property type="entry name" value="rpoN_sigma"/>
    <property type="match status" value="1"/>
</dbReference>
<dbReference type="EMBL" id="JAVNWW010000001">
    <property type="protein sequence ID" value="MDU0807816.1"/>
    <property type="molecule type" value="Genomic_DNA"/>
</dbReference>
<dbReference type="PANTHER" id="PTHR32248">
    <property type="entry name" value="RNA POLYMERASE SIGMA-54 FACTOR"/>
    <property type="match status" value="1"/>
</dbReference>
<dbReference type="InterPro" id="IPR038709">
    <property type="entry name" value="RpoN_core-bd_sf"/>
</dbReference>
<dbReference type="Proteomes" id="UP001249959">
    <property type="component" value="Unassembled WGS sequence"/>
</dbReference>
<evidence type="ECO:0000256" key="6">
    <source>
        <dbReference type="ARBA" id="ARBA00023082"/>
    </source>
</evidence>
<dbReference type="Pfam" id="PF00309">
    <property type="entry name" value="Sigma54_AID"/>
    <property type="match status" value="1"/>
</dbReference>
<dbReference type="InterPro" id="IPR007046">
    <property type="entry name" value="RNA_pol_sigma_54_core-bd"/>
</dbReference>
<protein>
    <submittedName>
        <fullName evidence="11">RNA polymerase factor sigma-54</fullName>
    </submittedName>
</protein>
<comment type="similarity">
    <text evidence="1">Belongs to the sigma-54 factor family.</text>
</comment>
<keyword evidence="3" id="KW-0808">Transferase</keyword>
<dbReference type="Pfam" id="PF04963">
    <property type="entry name" value="Sigma54_CBD"/>
    <property type="match status" value="1"/>
</dbReference>
<dbReference type="PROSITE" id="PS00718">
    <property type="entry name" value="SIGMA54_2"/>
    <property type="match status" value="1"/>
</dbReference>
<dbReference type="InterPro" id="IPR000394">
    <property type="entry name" value="RNA_pol_sigma_54"/>
</dbReference>
<dbReference type="InterPro" id="IPR007634">
    <property type="entry name" value="RNA_pol_sigma_54_DNA-bd"/>
</dbReference>
<evidence type="ECO:0000259" key="9">
    <source>
        <dbReference type="Pfam" id="PF04552"/>
    </source>
</evidence>
<evidence type="ECO:0000313" key="12">
    <source>
        <dbReference type="Proteomes" id="UP001249959"/>
    </source>
</evidence>
<dbReference type="PIRSF" id="PIRSF000774">
    <property type="entry name" value="RpoN"/>
    <property type="match status" value="1"/>
</dbReference>
<dbReference type="PROSITE" id="PS50044">
    <property type="entry name" value="SIGMA54_3"/>
    <property type="match status" value="1"/>
</dbReference>
<sequence length="479" mass="54534">MQGLSINLSQQQRLSPQQIQLIKLLQIPTAELAARIEAELEENPALEEGISEERLEEMEDRETVDDLANDEMAIDDYLQDDYAGYKMAGDSYDPNEEMRERPMPTVPSAEEFLLMQIGFVITNERERIIAEQLIGSLEDDGYLRRNIESIVNDLAFTVGFETDYQEVERVLLQVQQLDPAGIGARDLQECLSIQLHRKHFADEHALQVAIRLIDQYFDEFSKKHYSQLQQKLGVDEALLKQAINIITHLNPKPGGSEAGEVAPFLQPDFIVSQSDGKLDIKLNGKNAPELRVSKSFQEMLQTYSKGDKQQKEVKEAVTFIKHKLDSASWFIQAIQQRQGTLLKTMESIVGQQYDFFLTGDESKLKPMRMKEIAEVIEMDISTVSRVVSAKSVQTDFGMYPLKYFFSEGITHESGEDFSTREVKNILRDLIAGESAGHAYSDEELEGLLAEKGFVVKRRTVAKYREQLGIPVARLRRKME</sequence>
<dbReference type="PRINTS" id="PR00045">
    <property type="entry name" value="SIGMA54FCT"/>
</dbReference>
<keyword evidence="12" id="KW-1185">Reference proteome</keyword>
<gene>
    <name evidence="11" type="primary">rpoN</name>
    <name evidence="11" type="ORF">PQG45_02065</name>
</gene>
<organism evidence="11 12">
    <name type="scientific">Aquirufa regiilacus</name>
    <dbReference type="NCBI Taxonomy" id="3024868"/>
    <lineage>
        <taxon>Bacteria</taxon>
        <taxon>Pseudomonadati</taxon>
        <taxon>Bacteroidota</taxon>
        <taxon>Cytophagia</taxon>
        <taxon>Cytophagales</taxon>
        <taxon>Flectobacillaceae</taxon>
        <taxon>Aquirufa</taxon>
    </lineage>
</organism>
<reference evidence="11 12" key="1">
    <citation type="submission" date="2023-09" db="EMBL/GenBank/DDBJ databases">
        <title>Aquirufa genomes.</title>
        <authorList>
            <person name="Pitt A."/>
        </authorList>
    </citation>
    <scope>NUCLEOTIDE SEQUENCE [LARGE SCALE GENOMIC DNA]</scope>
    <source>
        <strain evidence="11 12">LEOWEIH-7C</strain>
    </source>
</reference>
<name>A0ABU3TPM8_9BACT</name>
<evidence type="ECO:0000256" key="2">
    <source>
        <dbReference type="ARBA" id="ARBA00022478"/>
    </source>
</evidence>
<dbReference type="Pfam" id="PF04552">
    <property type="entry name" value="Sigma54_DBD"/>
    <property type="match status" value="1"/>
</dbReference>
<keyword evidence="5" id="KW-0805">Transcription regulation</keyword>
<evidence type="ECO:0000256" key="7">
    <source>
        <dbReference type="ARBA" id="ARBA00023125"/>
    </source>
</evidence>
<feature type="domain" description="RNA polymerase sigma factor 54 DNA-binding" evidence="9">
    <location>
        <begin position="318"/>
        <end position="477"/>
    </location>
</feature>
<evidence type="ECO:0000313" key="11">
    <source>
        <dbReference type="EMBL" id="MDU0807816.1"/>
    </source>
</evidence>
<evidence type="ECO:0000256" key="1">
    <source>
        <dbReference type="ARBA" id="ARBA00008798"/>
    </source>
</evidence>
<proteinExistence type="inferred from homology"/>
<evidence type="ECO:0000256" key="8">
    <source>
        <dbReference type="ARBA" id="ARBA00023163"/>
    </source>
</evidence>
<keyword evidence="4" id="KW-0548">Nucleotidyltransferase</keyword>
<evidence type="ECO:0000259" key="10">
    <source>
        <dbReference type="Pfam" id="PF04963"/>
    </source>
</evidence>
<evidence type="ECO:0000256" key="4">
    <source>
        <dbReference type="ARBA" id="ARBA00022695"/>
    </source>
</evidence>
<dbReference type="RefSeq" id="WP_316070214.1">
    <property type="nucleotide sequence ID" value="NZ_JAVNWW010000001.1"/>
</dbReference>
<keyword evidence="2" id="KW-0240">DNA-directed RNA polymerase</keyword>
<keyword evidence="8" id="KW-0804">Transcription</keyword>
<dbReference type="Gene3D" id="1.10.10.1330">
    <property type="entry name" value="RNA polymerase sigma-54 factor, core-binding domain"/>
    <property type="match status" value="1"/>
</dbReference>
<feature type="domain" description="RNA polymerase sigma factor 54 core-binding" evidence="10">
    <location>
        <begin position="107"/>
        <end position="295"/>
    </location>
</feature>
<evidence type="ECO:0000256" key="3">
    <source>
        <dbReference type="ARBA" id="ARBA00022679"/>
    </source>
</evidence>
<keyword evidence="6" id="KW-0731">Sigma factor</keyword>
<keyword evidence="7" id="KW-0238">DNA-binding</keyword>
<comment type="caution">
    <text evidence="11">The sequence shown here is derived from an EMBL/GenBank/DDBJ whole genome shotgun (WGS) entry which is preliminary data.</text>
</comment>
<evidence type="ECO:0000256" key="5">
    <source>
        <dbReference type="ARBA" id="ARBA00023015"/>
    </source>
</evidence>